<dbReference type="Proteomes" id="UP000561369">
    <property type="component" value="Unassembled WGS sequence"/>
</dbReference>
<dbReference type="InterPro" id="IPR019819">
    <property type="entry name" value="Carboxylesterase_B_CS"/>
</dbReference>
<evidence type="ECO:0000256" key="1">
    <source>
        <dbReference type="ARBA" id="ARBA00005964"/>
    </source>
</evidence>
<dbReference type="Gene3D" id="3.40.50.1820">
    <property type="entry name" value="alpha/beta hydrolase"/>
    <property type="match status" value="1"/>
</dbReference>
<evidence type="ECO:0000313" key="5">
    <source>
        <dbReference type="EMBL" id="NWF07113.1"/>
    </source>
</evidence>
<evidence type="ECO:0000259" key="4">
    <source>
        <dbReference type="Pfam" id="PF00135"/>
    </source>
</evidence>
<dbReference type="SUPFAM" id="SSF53474">
    <property type="entry name" value="alpha/beta-Hydrolases"/>
    <property type="match status" value="1"/>
</dbReference>
<dbReference type="InterPro" id="IPR019826">
    <property type="entry name" value="Carboxylesterase_B_AS"/>
</dbReference>
<dbReference type="InterPro" id="IPR029058">
    <property type="entry name" value="AB_hydrolase_fold"/>
</dbReference>
<evidence type="ECO:0000313" key="6">
    <source>
        <dbReference type="Proteomes" id="UP000561369"/>
    </source>
</evidence>
<reference evidence="5 6" key="1">
    <citation type="submission" date="2020-04" db="EMBL/GenBank/DDBJ databases">
        <title>Molecular characterization of pseudomonads from Agaricus bisporus reveal novel blotch 2 pathogens in Western Europe.</title>
        <authorList>
            <person name="Taparia T."/>
            <person name="Krijger M."/>
            <person name="Haynes E."/>
            <person name="Elpinstone J.G."/>
            <person name="Noble R."/>
            <person name="Van Der Wolf J."/>
        </authorList>
    </citation>
    <scope>NUCLEOTIDE SEQUENCE [LARGE SCALE GENOMIC DNA]</scope>
    <source>
        <strain evidence="5 6">IPO3765</strain>
    </source>
</reference>
<accession>A0A7Y8GBT1</accession>
<evidence type="ECO:0000256" key="2">
    <source>
        <dbReference type="ARBA" id="ARBA00022801"/>
    </source>
</evidence>
<feature type="domain" description="Carboxylesterase type B" evidence="4">
    <location>
        <begin position="34"/>
        <end position="514"/>
    </location>
</feature>
<dbReference type="EC" id="3.1.1.-" evidence="3"/>
<dbReference type="RefSeq" id="WP_177023738.1">
    <property type="nucleotide sequence ID" value="NZ_JACAQV010000006.1"/>
</dbReference>
<dbReference type="PROSITE" id="PS00941">
    <property type="entry name" value="CARBOXYLESTERASE_B_2"/>
    <property type="match status" value="1"/>
</dbReference>
<gene>
    <name evidence="5" type="ORF">HX810_05415</name>
</gene>
<name>A0A7Y8GBT1_9PSED</name>
<dbReference type="PANTHER" id="PTHR11559">
    <property type="entry name" value="CARBOXYLESTERASE"/>
    <property type="match status" value="1"/>
</dbReference>
<comment type="similarity">
    <text evidence="1 3">Belongs to the type-B carboxylesterase/lipase family.</text>
</comment>
<dbReference type="InterPro" id="IPR002018">
    <property type="entry name" value="CarbesteraseB"/>
</dbReference>
<dbReference type="AlphaFoldDB" id="A0A7Y8GBT1"/>
<dbReference type="Pfam" id="PF00135">
    <property type="entry name" value="COesterase"/>
    <property type="match status" value="1"/>
</dbReference>
<dbReference type="InterPro" id="IPR050309">
    <property type="entry name" value="Type-B_Carboxylest/Lipase"/>
</dbReference>
<comment type="caution">
    <text evidence="5">The sequence shown here is derived from an EMBL/GenBank/DDBJ whole genome shotgun (WGS) entry which is preliminary data.</text>
</comment>
<keyword evidence="2 3" id="KW-0378">Hydrolase</keyword>
<dbReference type="EMBL" id="JACAQV010000006">
    <property type="protein sequence ID" value="NWF07113.1"/>
    <property type="molecule type" value="Genomic_DNA"/>
</dbReference>
<proteinExistence type="inferred from homology"/>
<organism evidence="5 6">
    <name type="scientific">Pseudomonas salomonii</name>
    <dbReference type="NCBI Taxonomy" id="191391"/>
    <lineage>
        <taxon>Bacteria</taxon>
        <taxon>Pseudomonadati</taxon>
        <taxon>Pseudomonadota</taxon>
        <taxon>Gammaproteobacteria</taxon>
        <taxon>Pseudomonadales</taxon>
        <taxon>Pseudomonadaceae</taxon>
        <taxon>Pseudomonas</taxon>
    </lineage>
</organism>
<protein>
    <recommendedName>
        <fullName evidence="3">Carboxylic ester hydrolase</fullName>
        <ecNumber evidence="3">3.1.1.-</ecNumber>
    </recommendedName>
</protein>
<dbReference type="PROSITE" id="PS00122">
    <property type="entry name" value="CARBOXYLESTERASE_B_1"/>
    <property type="match status" value="1"/>
</dbReference>
<sequence>MPNIKKIISNVLVLLGVAWSINLLAFTQDPVLVQVETNKGLVVGVKSENIIEFKGIPFAEPPVGQLRWMPPKEMSAWDKPIIADKFHDVCATNLSLGGFALTSKTEDCLYLNVFTPPKLHKVSAKLPVMVWIHGGGLGTGSGNDYDATRLVAKNVIVVTMNYRVGVFGFFSHPAINAEDHPNVNYGIMDQQAVLRWVHQNIDRFGGDPGNVTLFGQSAGGHSVLAQIVSPTANNLFQKAIVSSGSYSLIQPSVEESSALGEQIAVNVGCGTLTGKEAAACLRGLPSDMLLEKLPTNFVSDQVTTDGSIIPLQFSDAFKEGRFNRVTIINGFNSNEGTFFAALSMLKTGRPINYQDYLIGLKVFLGANIGEKLFAVANPLRNSKDLGVEFASFFGRAKFICPTPIISSWLSKYVPVYEYEFADMTAPSFLPAISLSYKASHTSEIQYIFKGFHGASGKVSELNKDQLNLSSRMVDYWVNFSRTGNPNDQNTNTWVPFDSKDESTMLFSTIHSRMITNVSEKYECGPIASVLTP</sequence>
<dbReference type="GO" id="GO:0016787">
    <property type="term" value="F:hydrolase activity"/>
    <property type="evidence" value="ECO:0007669"/>
    <property type="project" value="UniProtKB-KW"/>
</dbReference>
<evidence type="ECO:0000256" key="3">
    <source>
        <dbReference type="RuleBase" id="RU361235"/>
    </source>
</evidence>